<comment type="similarity">
    <text evidence="4">Belongs to the GbsR family.</text>
</comment>
<keyword evidence="7" id="KW-1185">Reference proteome</keyword>
<evidence type="ECO:0000256" key="1">
    <source>
        <dbReference type="ARBA" id="ARBA00023015"/>
    </source>
</evidence>
<dbReference type="HOGENOM" id="CLU_107540_0_0_6"/>
<dbReference type="PIRSF" id="PIRSF006707">
    <property type="entry name" value="MJ1563"/>
    <property type="match status" value="1"/>
</dbReference>
<accession>A0A0A7ELW9</accession>
<dbReference type="KEGG" id="pseo:OM33_18030"/>
<evidence type="ECO:0000313" key="7">
    <source>
        <dbReference type="Proteomes" id="UP000030341"/>
    </source>
</evidence>
<keyword evidence="3 4" id="KW-0804">Transcription</keyword>
<dbReference type="Proteomes" id="UP000030341">
    <property type="component" value="Chromosome 2"/>
</dbReference>
<dbReference type="eggNOG" id="COG1510">
    <property type="taxonomic scope" value="Bacteria"/>
</dbReference>
<organism evidence="6 7">
    <name type="scientific">Pseudoalteromonas piratica</name>
    <dbReference type="NCBI Taxonomy" id="1348114"/>
    <lineage>
        <taxon>Bacteria</taxon>
        <taxon>Pseudomonadati</taxon>
        <taxon>Pseudomonadota</taxon>
        <taxon>Gammaproteobacteria</taxon>
        <taxon>Alteromonadales</taxon>
        <taxon>Pseudoalteromonadaceae</taxon>
        <taxon>Pseudoalteromonas</taxon>
    </lineage>
</organism>
<dbReference type="PANTHER" id="PTHR38465:SF1">
    <property type="entry name" value="HTH-TYPE TRANSCRIPTIONAL REGULATOR MJ1563-RELATED"/>
    <property type="match status" value="1"/>
</dbReference>
<evidence type="ECO:0000259" key="5">
    <source>
        <dbReference type="Pfam" id="PF12802"/>
    </source>
</evidence>
<feature type="domain" description="HTH marR-type" evidence="5">
    <location>
        <begin position="29"/>
        <end position="80"/>
    </location>
</feature>
<evidence type="ECO:0000256" key="2">
    <source>
        <dbReference type="ARBA" id="ARBA00023125"/>
    </source>
</evidence>
<evidence type="ECO:0000313" key="6">
    <source>
        <dbReference type="EMBL" id="AIY66982.1"/>
    </source>
</evidence>
<dbReference type="Pfam" id="PF12802">
    <property type="entry name" value="MarR_2"/>
    <property type="match status" value="1"/>
</dbReference>
<dbReference type="InterPro" id="IPR052362">
    <property type="entry name" value="HTH-GbsR_regulator"/>
</dbReference>
<dbReference type="InterPro" id="IPR026282">
    <property type="entry name" value="MJ1563"/>
</dbReference>
<dbReference type="GO" id="GO:0003677">
    <property type="term" value="F:DNA binding"/>
    <property type="evidence" value="ECO:0007669"/>
    <property type="project" value="UniProtKB-UniRule"/>
</dbReference>
<proteinExistence type="inferred from homology"/>
<evidence type="ECO:0000256" key="4">
    <source>
        <dbReference type="PIRNR" id="PIRNR006707"/>
    </source>
</evidence>
<dbReference type="SUPFAM" id="SSF46785">
    <property type="entry name" value="Winged helix' DNA-binding domain"/>
    <property type="match status" value="1"/>
</dbReference>
<protein>
    <recommendedName>
        <fullName evidence="4">HTH-type transcriptional regulator</fullName>
    </recommendedName>
</protein>
<evidence type="ECO:0000256" key="3">
    <source>
        <dbReference type="ARBA" id="ARBA00023163"/>
    </source>
</evidence>
<keyword evidence="1 4" id="KW-0805">Transcription regulation</keyword>
<dbReference type="STRING" id="1348114.OM33_18030"/>
<dbReference type="InterPro" id="IPR011991">
    <property type="entry name" value="ArsR-like_HTH"/>
</dbReference>
<dbReference type="InterPro" id="IPR036390">
    <property type="entry name" value="WH_DNA-bd_sf"/>
</dbReference>
<reference evidence="6 7" key="1">
    <citation type="submission" date="2014-11" db="EMBL/GenBank/DDBJ databases">
        <title>Complete Genome Sequence of Pseudoalteromonas sp. Strain OCN003 Isolated from Kaneohe Bay, Oahu, Hawaii.</title>
        <authorList>
            <person name="Beurmann S."/>
            <person name="Videau P."/>
            <person name="Ushijima B."/>
            <person name="Smith A.M."/>
            <person name="Aeby G.S."/>
            <person name="Callahan S.M."/>
            <person name="Belcaid M."/>
        </authorList>
    </citation>
    <scope>NUCLEOTIDE SEQUENCE [LARGE SCALE GENOMIC DNA]</scope>
    <source>
        <strain evidence="6 7">OCN003</strain>
    </source>
</reference>
<dbReference type="OrthoDB" id="9792628at2"/>
<dbReference type="PANTHER" id="PTHR38465">
    <property type="entry name" value="HTH-TYPE TRANSCRIPTIONAL REGULATOR MJ1563-RELATED"/>
    <property type="match status" value="1"/>
</dbReference>
<dbReference type="CDD" id="cd00090">
    <property type="entry name" value="HTH_ARSR"/>
    <property type="match status" value="1"/>
</dbReference>
<dbReference type="AlphaFoldDB" id="A0A0A7ELW9"/>
<dbReference type="Gene3D" id="1.10.10.10">
    <property type="entry name" value="Winged helix-like DNA-binding domain superfamily/Winged helix DNA-binding domain"/>
    <property type="match status" value="1"/>
</dbReference>
<name>A0A0A7ELW9_9GAMM</name>
<sequence>MLLTPKIESFVMHCGEMGSRWGFNRTIGQIMGLLLMSEQPLSAVDLSETLNISRGNVSMAIKELQSWRLVSVIHKPGDRKDYYAPAGDIWQLANRVFEERRKREMDPTLSLLRASIIDEPANAEEAYAQDKMAEIHDLLETITVWASELQSMSPEKLTTLMKLGSGVVKVLDFKDKVLKSGNGN</sequence>
<keyword evidence="2 4" id="KW-0238">DNA-binding</keyword>
<dbReference type="InterPro" id="IPR036388">
    <property type="entry name" value="WH-like_DNA-bd_sf"/>
</dbReference>
<gene>
    <name evidence="6" type="ORF">OM33_18030</name>
</gene>
<dbReference type="RefSeq" id="WP_040135660.1">
    <property type="nucleotide sequence ID" value="NZ_CP009889.1"/>
</dbReference>
<dbReference type="InterPro" id="IPR000835">
    <property type="entry name" value="HTH_MarR-typ"/>
</dbReference>
<dbReference type="EMBL" id="CP009889">
    <property type="protein sequence ID" value="AIY66982.1"/>
    <property type="molecule type" value="Genomic_DNA"/>
</dbReference>
<dbReference type="GO" id="GO:0003700">
    <property type="term" value="F:DNA-binding transcription factor activity"/>
    <property type="evidence" value="ECO:0007669"/>
    <property type="project" value="InterPro"/>
</dbReference>